<keyword evidence="4" id="KW-0411">Iron-sulfur</keyword>
<keyword evidence="3" id="KW-0408">Iron</keyword>
<organism evidence="7 8">
    <name type="scientific">Streptomyces sulfonofaciens</name>
    <dbReference type="NCBI Taxonomy" id="68272"/>
    <lineage>
        <taxon>Bacteria</taxon>
        <taxon>Bacillati</taxon>
        <taxon>Actinomycetota</taxon>
        <taxon>Actinomycetes</taxon>
        <taxon>Kitasatosporales</taxon>
        <taxon>Streptomycetaceae</taxon>
        <taxon>Streptomyces</taxon>
    </lineage>
</organism>
<reference evidence="7" key="2">
    <citation type="submission" date="2020-09" db="EMBL/GenBank/DDBJ databases">
        <authorList>
            <person name="Sun Q."/>
            <person name="Ohkuma M."/>
        </authorList>
    </citation>
    <scope>NUCLEOTIDE SEQUENCE</scope>
    <source>
        <strain evidence="7">JCM 5069</strain>
    </source>
</reference>
<gene>
    <name evidence="7" type="ORF">GCM10018793_47350</name>
</gene>
<dbReference type="GO" id="GO:0051537">
    <property type="term" value="F:2 iron, 2 sulfur cluster binding"/>
    <property type="evidence" value="ECO:0007669"/>
    <property type="project" value="UniProtKB-KW"/>
</dbReference>
<feature type="compositionally biased region" description="Basic and acidic residues" evidence="5">
    <location>
        <begin position="80"/>
        <end position="98"/>
    </location>
</feature>
<reference evidence="7" key="1">
    <citation type="journal article" date="2014" name="Int. J. Syst. Evol. Microbiol.">
        <title>Complete genome sequence of Corynebacterium casei LMG S-19264T (=DSM 44701T), isolated from a smear-ripened cheese.</title>
        <authorList>
            <consortium name="US DOE Joint Genome Institute (JGI-PGF)"/>
            <person name="Walter F."/>
            <person name="Albersmeier A."/>
            <person name="Kalinowski J."/>
            <person name="Ruckert C."/>
        </authorList>
    </citation>
    <scope>NUCLEOTIDE SEQUENCE</scope>
    <source>
        <strain evidence="7">JCM 5069</strain>
    </source>
</reference>
<dbReference type="EMBL" id="BNCD01000015">
    <property type="protein sequence ID" value="GHH84033.1"/>
    <property type="molecule type" value="Genomic_DNA"/>
</dbReference>
<dbReference type="SMART" id="SM00704">
    <property type="entry name" value="ZnF_CDGSH"/>
    <property type="match status" value="1"/>
</dbReference>
<dbReference type="InterPro" id="IPR042216">
    <property type="entry name" value="MitoNEET_CISD"/>
</dbReference>
<evidence type="ECO:0000259" key="6">
    <source>
        <dbReference type="SMART" id="SM00704"/>
    </source>
</evidence>
<keyword evidence="8" id="KW-1185">Reference proteome</keyword>
<feature type="region of interest" description="Disordered" evidence="5">
    <location>
        <begin position="55"/>
        <end position="125"/>
    </location>
</feature>
<evidence type="ECO:0000313" key="7">
    <source>
        <dbReference type="EMBL" id="GHH84033.1"/>
    </source>
</evidence>
<proteinExistence type="predicted"/>
<evidence type="ECO:0000256" key="1">
    <source>
        <dbReference type="ARBA" id="ARBA00022714"/>
    </source>
</evidence>
<dbReference type="InterPro" id="IPR018967">
    <property type="entry name" value="FeS-contain_CDGSH-typ"/>
</dbReference>
<evidence type="ECO:0000256" key="5">
    <source>
        <dbReference type="SAM" id="MobiDB-lite"/>
    </source>
</evidence>
<comment type="caution">
    <text evidence="7">The sequence shown here is derived from an EMBL/GenBank/DDBJ whole genome shotgun (WGS) entry which is preliminary data.</text>
</comment>
<dbReference type="AlphaFoldDB" id="A0A919GHH2"/>
<sequence length="125" mass="13077">MPNASDPAARRPCRITLGAEGPLLVPGPVEVVLDDGTVATSDRFTVAVCTCRRTRTPPWCDTSHRRHRRKASRPGGTPRDGARDDDTPHSGTPRDDGPPRGAAGAGPGPAGTGGARPHDTQGEER</sequence>
<accession>A0A919GHH2</accession>
<evidence type="ECO:0000313" key="8">
    <source>
        <dbReference type="Proteomes" id="UP000603708"/>
    </source>
</evidence>
<dbReference type="Proteomes" id="UP000603708">
    <property type="component" value="Unassembled WGS sequence"/>
</dbReference>
<dbReference type="GO" id="GO:0046872">
    <property type="term" value="F:metal ion binding"/>
    <property type="evidence" value="ECO:0007669"/>
    <property type="project" value="UniProtKB-KW"/>
</dbReference>
<keyword evidence="1" id="KW-0001">2Fe-2S</keyword>
<protein>
    <recommendedName>
        <fullName evidence="6">Iron-binding zinc finger CDGSH type domain-containing protein</fullName>
    </recommendedName>
</protein>
<dbReference type="GO" id="GO:0005737">
    <property type="term" value="C:cytoplasm"/>
    <property type="evidence" value="ECO:0007669"/>
    <property type="project" value="UniProtKB-ARBA"/>
</dbReference>
<evidence type="ECO:0000256" key="3">
    <source>
        <dbReference type="ARBA" id="ARBA00023004"/>
    </source>
</evidence>
<feature type="compositionally biased region" description="Basic and acidic residues" evidence="5">
    <location>
        <begin position="116"/>
        <end position="125"/>
    </location>
</feature>
<evidence type="ECO:0000256" key="2">
    <source>
        <dbReference type="ARBA" id="ARBA00022723"/>
    </source>
</evidence>
<dbReference type="Pfam" id="PF09360">
    <property type="entry name" value="zf-CDGSH"/>
    <property type="match status" value="1"/>
</dbReference>
<name>A0A919GHH2_9ACTN</name>
<dbReference type="RefSeq" id="WP_189935305.1">
    <property type="nucleotide sequence ID" value="NZ_BNCD01000015.1"/>
</dbReference>
<feature type="compositionally biased region" description="Gly residues" evidence="5">
    <location>
        <begin position="103"/>
        <end position="114"/>
    </location>
</feature>
<evidence type="ECO:0000256" key="4">
    <source>
        <dbReference type="ARBA" id="ARBA00023014"/>
    </source>
</evidence>
<keyword evidence="2" id="KW-0479">Metal-binding</keyword>
<dbReference type="Gene3D" id="3.40.5.90">
    <property type="entry name" value="CDGSH iron-sulfur domain, mitoNEET-type"/>
    <property type="match status" value="1"/>
</dbReference>
<feature type="domain" description="Iron-binding zinc finger CDGSH type" evidence="6">
    <location>
        <begin position="26"/>
        <end position="70"/>
    </location>
</feature>